<keyword evidence="5 8" id="KW-1133">Transmembrane helix</keyword>
<proteinExistence type="inferred from homology"/>
<evidence type="ECO:0000256" key="7">
    <source>
        <dbReference type="SAM" id="MobiDB-lite"/>
    </source>
</evidence>
<feature type="transmembrane region" description="Helical" evidence="8">
    <location>
        <begin position="280"/>
        <end position="304"/>
    </location>
</feature>
<evidence type="ECO:0000256" key="2">
    <source>
        <dbReference type="ARBA" id="ARBA00007883"/>
    </source>
</evidence>
<feature type="transmembrane region" description="Helical" evidence="8">
    <location>
        <begin position="325"/>
        <end position="349"/>
    </location>
</feature>
<dbReference type="AlphaFoldDB" id="A0AAF0DNP7"/>
<dbReference type="Pfam" id="PF06814">
    <property type="entry name" value="GOST_TM"/>
    <property type="match status" value="1"/>
</dbReference>
<reference evidence="12" key="1">
    <citation type="submission" date="2023-03" db="EMBL/GenBank/DDBJ databases">
        <title>Emydomyces testavorans Genome Sequence.</title>
        <authorList>
            <person name="Hoyer L."/>
        </authorList>
    </citation>
    <scope>NUCLEOTIDE SEQUENCE</scope>
    <source>
        <strain evidence="12">16-2883</strain>
    </source>
</reference>
<comment type="similarity">
    <text evidence="2">Belongs to the LU7TM family.</text>
</comment>
<keyword evidence="13" id="KW-1185">Reference proteome</keyword>
<evidence type="ECO:0000256" key="4">
    <source>
        <dbReference type="ARBA" id="ARBA00022729"/>
    </source>
</evidence>
<name>A0AAF0DNP7_9EURO</name>
<dbReference type="EMBL" id="CP120630">
    <property type="protein sequence ID" value="WEW61072.1"/>
    <property type="molecule type" value="Genomic_DNA"/>
</dbReference>
<keyword evidence="6 8" id="KW-0472">Membrane</keyword>
<dbReference type="GO" id="GO:0016020">
    <property type="term" value="C:membrane"/>
    <property type="evidence" value="ECO:0007669"/>
    <property type="project" value="UniProtKB-SubCell"/>
</dbReference>
<evidence type="ECO:0000256" key="3">
    <source>
        <dbReference type="ARBA" id="ARBA00022692"/>
    </source>
</evidence>
<evidence type="ECO:0000259" key="10">
    <source>
        <dbReference type="Pfam" id="PF06814"/>
    </source>
</evidence>
<keyword evidence="4 9" id="KW-0732">Signal</keyword>
<dbReference type="InterPro" id="IPR053937">
    <property type="entry name" value="GOST_TM"/>
</dbReference>
<evidence type="ECO:0000256" key="1">
    <source>
        <dbReference type="ARBA" id="ARBA00004141"/>
    </source>
</evidence>
<feature type="domain" description="PTM1-like N-terminal" evidence="11">
    <location>
        <begin position="31"/>
        <end position="173"/>
    </location>
</feature>
<keyword evidence="3 8" id="KW-0812">Transmembrane</keyword>
<feature type="transmembrane region" description="Helical" evidence="8">
    <location>
        <begin position="249"/>
        <end position="268"/>
    </location>
</feature>
<comment type="subcellular location">
    <subcellularLocation>
        <location evidence="1">Membrane</location>
        <topology evidence="1">Multi-pass membrane protein</topology>
    </subcellularLocation>
</comment>
<gene>
    <name evidence="12" type="primary">PTM1</name>
    <name evidence="12" type="ORF">PRK78_006561</name>
</gene>
<dbReference type="InterPro" id="IPR009637">
    <property type="entry name" value="GPR107/GPR108-like"/>
</dbReference>
<dbReference type="GO" id="GO:0005794">
    <property type="term" value="C:Golgi apparatus"/>
    <property type="evidence" value="ECO:0007669"/>
    <property type="project" value="TreeGrafter"/>
</dbReference>
<evidence type="ECO:0000313" key="12">
    <source>
        <dbReference type="EMBL" id="WEW61072.1"/>
    </source>
</evidence>
<protein>
    <submittedName>
        <fullName evidence="12">Membrane protein ptm1</fullName>
    </submittedName>
</protein>
<feature type="transmembrane region" description="Helical" evidence="8">
    <location>
        <begin position="369"/>
        <end position="386"/>
    </location>
</feature>
<evidence type="ECO:0000256" key="9">
    <source>
        <dbReference type="SAM" id="SignalP"/>
    </source>
</evidence>
<sequence length="493" mass="55251">MKWQLHGLGILALLAASAFAHDVELKQDDSHRQQCSGMYGKKAWGGDVDPFIHVTLNKALPKEPSPLMSLIIFEWKDEELIGRFAPDDKDKLQKETICDRHNVDAGLCDEKSLGAFILEPNATERARAALISTAVNLTNPQPIKYPIKKTGFYCVSTYAFTGDDYKGIVTFRNAYGELPAPQIPKLAFYGGLTIFYAVIGMHGLNAMARVLMIIVAILNAGRNSFSFFLLLIVCMGYGVVKPSLGRTMIYVRFLAIGHFVFGVIYAVASLSITPDSAGPLVLLVVLPLAGTLTAFYVWTLNALSATMKDLVDRKQRVKAKMYKKLWWCILGSIMVIFAFFFINSFLFASKRVTDYIPEHWKTRWFVLDGWLNIVYLFDIGFVAYLWRPTMNNRRFAMSDEIAQDDDGFEIRSLASSLDEEEDLGTNPNNRMPGGARTEQSPAPAVTATPSRPQQPRQSLDVDHFAVGEDGDRWSEDESPRNSTERKGLMHKDD</sequence>
<feature type="region of interest" description="Disordered" evidence="7">
    <location>
        <begin position="417"/>
        <end position="493"/>
    </location>
</feature>
<dbReference type="PANTHER" id="PTHR21229">
    <property type="entry name" value="LUNG SEVEN TRANSMEMBRANE RECEPTOR"/>
    <property type="match status" value="1"/>
</dbReference>
<evidence type="ECO:0000256" key="5">
    <source>
        <dbReference type="ARBA" id="ARBA00022989"/>
    </source>
</evidence>
<dbReference type="GO" id="GO:0042147">
    <property type="term" value="P:retrograde transport, endosome to Golgi"/>
    <property type="evidence" value="ECO:0007669"/>
    <property type="project" value="TreeGrafter"/>
</dbReference>
<dbReference type="PANTHER" id="PTHR21229:SF1">
    <property type="entry name" value="GH17801P"/>
    <property type="match status" value="1"/>
</dbReference>
<feature type="chain" id="PRO_5041943965" evidence="9">
    <location>
        <begin position="21"/>
        <end position="493"/>
    </location>
</feature>
<evidence type="ECO:0000256" key="8">
    <source>
        <dbReference type="SAM" id="Phobius"/>
    </source>
</evidence>
<feature type="compositionally biased region" description="Basic and acidic residues" evidence="7">
    <location>
        <begin position="459"/>
        <end position="493"/>
    </location>
</feature>
<evidence type="ECO:0000259" key="11">
    <source>
        <dbReference type="Pfam" id="PF21902"/>
    </source>
</evidence>
<evidence type="ECO:0000256" key="6">
    <source>
        <dbReference type="ARBA" id="ARBA00023136"/>
    </source>
</evidence>
<dbReference type="Proteomes" id="UP001219355">
    <property type="component" value="Chromosome 4"/>
</dbReference>
<evidence type="ECO:0000313" key="13">
    <source>
        <dbReference type="Proteomes" id="UP001219355"/>
    </source>
</evidence>
<dbReference type="Pfam" id="PF21902">
    <property type="entry name" value="PTM1-like_N"/>
    <property type="match status" value="1"/>
</dbReference>
<dbReference type="GO" id="GO:0005829">
    <property type="term" value="C:cytosol"/>
    <property type="evidence" value="ECO:0007669"/>
    <property type="project" value="GOC"/>
</dbReference>
<feature type="transmembrane region" description="Helical" evidence="8">
    <location>
        <begin position="210"/>
        <end position="237"/>
    </location>
</feature>
<feature type="domain" description="GOST seven transmembrane" evidence="10">
    <location>
        <begin position="196"/>
        <end position="392"/>
    </location>
</feature>
<accession>A0AAF0DNP7</accession>
<feature type="signal peptide" evidence="9">
    <location>
        <begin position="1"/>
        <end position="20"/>
    </location>
</feature>
<dbReference type="InterPro" id="IPR053938">
    <property type="entry name" value="PTM1-like_N"/>
</dbReference>
<feature type="compositionally biased region" description="Polar residues" evidence="7">
    <location>
        <begin position="447"/>
        <end position="457"/>
    </location>
</feature>
<organism evidence="12 13">
    <name type="scientific">Emydomyces testavorans</name>
    <dbReference type="NCBI Taxonomy" id="2070801"/>
    <lineage>
        <taxon>Eukaryota</taxon>
        <taxon>Fungi</taxon>
        <taxon>Dikarya</taxon>
        <taxon>Ascomycota</taxon>
        <taxon>Pezizomycotina</taxon>
        <taxon>Eurotiomycetes</taxon>
        <taxon>Eurotiomycetidae</taxon>
        <taxon>Onygenales</taxon>
        <taxon>Nannizziopsiaceae</taxon>
        <taxon>Emydomyces</taxon>
    </lineage>
</organism>